<dbReference type="EMBL" id="JAAMOD010000127">
    <property type="protein sequence ID" value="KAF5239351.1"/>
    <property type="molecule type" value="Genomic_DNA"/>
</dbReference>
<dbReference type="SUPFAM" id="SSF89372">
    <property type="entry name" value="Fucose-specific lectin"/>
    <property type="match status" value="1"/>
</dbReference>
<proteinExistence type="predicted"/>
<dbReference type="Proteomes" id="UP000537989">
    <property type="component" value="Unassembled WGS sequence"/>
</dbReference>
<evidence type="ECO:0000313" key="1">
    <source>
        <dbReference type="EMBL" id="KAF5239351.1"/>
    </source>
</evidence>
<organism evidence="1 2">
    <name type="scientific">Fusarium austroamericanum</name>
    <dbReference type="NCBI Taxonomy" id="282268"/>
    <lineage>
        <taxon>Eukaryota</taxon>
        <taxon>Fungi</taxon>
        <taxon>Dikarya</taxon>
        <taxon>Ascomycota</taxon>
        <taxon>Pezizomycotina</taxon>
        <taxon>Sordariomycetes</taxon>
        <taxon>Hypocreomycetidae</taxon>
        <taxon>Hypocreales</taxon>
        <taxon>Nectriaceae</taxon>
        <taxon>Fusarium</taxon>
    </lineage>
</organism>
<sequence length="297" mass="32274">MAPISVLLNSNVTDDKGLQVFYVTNQDNLGVALRNSAAKGVDSQDFYEAAADAHVGLIPVKSEIGSAVMNGLNLVVAITKHKLKDECEKPTLNDVSIVSPVYQVLDTTGITNTTAAIVSNEDNSNAWVYYLKGSDPKEIQICEYELTTGNIGPISNLNIDPDCSLGAFYDTNGNGRSIIYQDKDQGHIKEYQIESGQTSTAIDIGDSAGAKLNTSLAVAYFEGYAYLYYTDQFMNLYRIIKDKNASKWGEHKKITPGANPDPSSQLTAIGANGTIHLFYQAQGNKKITHFREKAVGQ</sequence>
<evidence type="ECO:0008006" key="3">
    <source>
        <dbReference type="Google" id="ProtNLM"/>
    </source>
</evidence>
<protein>
    <recommendedName>
        <fullName evidence="3">Fucose-specific lectin</fullName>
    </recommendedName>
</protein>
<name>A0AAN6HGD9_FUSAU</name>
<accession>A0AAN6HGD9</accession>
<dbReference type="Gene3D" id="2.120.10.70">
    <property type="entry name" value="Fucose-specific lectin"/>
    <property type="match status" value="1"/>
</dbReference>
<evidence type="ECO:0000313" key="2">
    <source>
        <dbReference type="Proteomes" id="UP000537989"/>
    </source>
</evidence>
<comment type="caution">
    <text evidence="1">The sequence shown here is derived from an EMBL/GenBank/DDBJ whole genome shotgun (WGS) entry which is preliminary data.</text>
</comment>
<gene>
    <name evidence="1" type="ORF">FAUST_4992</name>
</gene>
<dbReference type="AlphaFoldDB" id="A0AAN6HGD9"/>
<keyword evidence="2" id="KW-1185">Reference proteome</keyword>
<reference evidence="1 2" key="1">
    <citation type="submission" date="2020-02" db="EMBL/GenBank/DDBJ databases">
        <title>Identification and distribution of gene clusters putatively required for synthesis of sphingolipid metabolism inhibitors in phylogenetically diverse species of the filamentous fungus Fusarium.</title>
        <authorList>
            <person name="Kim H.-S."/>
            <person name="Busman M."/>
            <person name="Brown D.W."/>
            <person name="Divon H."/>
            <person name="Uhlig S."/>
            <person name="Proctor R.H."/>
        </authorList>
    </citation>
    <scope>NUCLEOTIDE SEQUENCE [LARGE SCALE GENOMIC DNA]</scope>
    <source>
        <strain evidence="1 2">NRRL 2903</strain>
    </source>
</reference>